<dbReference type="GO" id="GO:0005886">
    <property type="term" value="C:plasma membrane"/>
    <property type="evidence" value="ECO:0007669"/>
    <property type="project" value="UniProtKB-SubCell"/>
</dbReference>
<feature type="domain" description="PTS EIIB type-1" evidence="12">
    <location>
        <begin position="10"/>
        <end position="92"/>
    </location>
</feature>
<dbReference type="EMBL" id="CAADAT010000010">
    <property type="protein sequence ID" value="VFD54451.1"/>
    <property type="molecule type" value="Genomic_DNA"/>
</dbReference>
<dbReference type="GO" id="GO:0015771">
    <property type="term" value="P:trehalose transport"/>
    <property type="evidence" value="ECO:0007669"/>
    <property type="project" value="TreeGrafter"/>
</dbReference>
<evidence type="ECO:0000256" key="5">
    <source>
        <dbReference type="ARBA" id="ARBA00022679"/>
    </source>
</evidence>
<dbReference type="Pfam" id="PF02378">
    <property type="entry name" value="PTS_EIIC"/>
    <property type="match status" value="1"/>
</dbReference>
<keyword evidence="8" id="KW-0418">Kinase</keyword>
<evidence type="ECO:0000259" key="12">
    <source>
        <dbReference type="PROSITE" id="PS51098"/>
    </source>
</evidence>
<dbReference type="NCBIfam" id="NF008236">
    <property type="entry name" value="PRK11007.1"/>
    <property type="match status" value="1"/>
</dbReference>
<dbReference type="CDD" id="cd00212">
    <property type="entry name" value="PTS_IIB_glc"/>
    <property type="match status" value="1"/>
</dbReference>
<dbReference type="PANTHER" id="PTHR30175">
    <property type="entry name" value="PHOSPHOTRANSFERASE SYSTEM TRANSPORT PROTEIN"/>
    <property type="match status" value="1"/>
</dbReference>
<dbReference type="GO" id="GO:0016301">
    <property type="term" value="F:kinase activity"/>
    <property type="evidence" value="ECO:0007669"/>
    <property type="project" value="UniProtKB-KW"/>
</dbReference>
<evidence type="ECO:0000256" key="9">
    <source>
        <dbReference type="ARBA" id="ARBA00022989"/>
    </source>
</evidence>
<evidence type="ECO:0000256" key="10">
    <source>
        <dbReference type="ARBA" id="ARBA00023136"/>
    </source>
</evidence>
<dbReference type="InterPro" id="IPR018113">
    <property type="entry name" value="PTrfase_EIIB_Cys"/>
</dbReference>
<evidence type="ECO:0000313" key="14">
    <source>
        <dbReference type="EMBL" id="VFD54451.1"/>
    </source>
</evidence>
<protein>
    <submittedName>
        <fullName evidence="14">PTS system trehalose-specific transporter subunit IIBC</fullName>
        <ecNumber evidence="14">2.7.1.69</ecNumber>
    </submittedName>
</protein>
<keyword evidence="7" id="KW-0812">Transmembrane</keyword>
<dbReference type="PANTHER" id="PTHR30175:SF4">
    <property type="entry name" value="PTS SYSTEM TREHALOSE-SPECIFIC EIIBC COMPONENT"/>
    <property type="match status" value="1"/>
</dbReference>
<evidence type="ECO:0000256" key="8">
    <source>
        <dbReference type="ARBA" id="ARBA00022777"/>
    </source>
</evidence>
<keyword evidence="4" id="KW-0762">Sugar transport</keyword>
<dbReference type="GO" id="GO:0008982">
    <property type="term" value="F:protein-N(PI)-phosphohistidine-sugar phosphotransferase activity"/>
    <property type="evidence" value="ECO:0007669"/>
    <property type="project" value="InterPro"/>
</dbReference>
<dbReference type="InterPro" id="IPR036878">
    <property type="entry name" value="Glu_permease_IIB"/>
</dbReference>
<keyword evidence="2" id="KW-0813">Transport</keyword>
<feature type="domain" description="PTS EIIC type-1" evidence="13">
    <location>
        <begin position="125"/>
        <end position="477"/>
    </location>
</feature>
<evidence type="ECO:0000256" key="4">
    <source>
        <dbReference type="ARBA" id="ARBA00022597"/>
    </source>
</evidence>
<dbReference type="GO" id="GO:0090589">
    <property type="term" value="F:protein-phosphocysteine-trehalose phosphotransferase system transporter activity"/>
    <property type="evidence" value="ECO:0007669"/>
    <property type="project" value="TreeGrafter"/>
</dbReference>
<dbReference type="Proteomes" id="UP000346772">
    <property type="component" value="Unassembled WGS sequence"/>
</dbReference>
<dbReference type="InterPro" id="IPR050558">
    <property type="entry name" value="PTS_Sugar-Specific_Components"/>
</dbReference>
<dbReference type="GO" id="GO:0009401">
    <property type="term" value="P:phosphoenolpyruvate-dependent sugar phosphotransferase system"/>
    <property type="evidence" value="ECO:0007669"/>
    <property type="project" value="UniProtKB-KW"/>
</dbReference>
<sequence length="477" mass="51518">MRKNKILNSKESISKIIEYVGGKENIQSATHCVTRLRLILKDTSKANISKLEDIDIVKGCFNAGGQFQIVIGTGVDKVYKDLIDQTGAEEVSKEEIKQQVNEKSNKFQKFIRILADIFIPILPAIVASGLLMGVNNMIANPGIFYEKSVIEVNTDIAGISGIINLIANTSFTFLPALIGWSAAKKFGGNPLLGVVLGLVLVHPALMSAYDFAANPSAAPTWDIFGMKVAQVGYQGQVIPVLIATYILAKLELFLKKTVPDAVQLVLVSPIALLITGMLTFVVIGPITMTGANMITNGVVYLFEVAPVFAGALYSFISPPLVITGMHHLFLGVNLQMAGTLGYVTLWPISETVTLAQGAATLAMFFILKNNKNLRGVSITSTISAWLGITEPAIYGINLRFRYPFIAVMVASAIGGAFISYHNVKATAVGVGGVFSFLSVMPQYWGVYFTGMAITFVITIGLTYLFYKSGKFKTNDNI</sequence>
<evidence type="ECO:0000259" key="13">
    <source>
        <dbReference type="PROSITE" id="PS51103"/>
    </source>
</evidence>
<evidence type="ECO:0000256" key="2">
    <source>
        <dbReference type="ARBA" id="ARBA00022448"/>
    </source>
</evidence>
<dbReference type="InterPro" id="IPR013013">
    <property type="entry name" value="PTS_EIIC_1"/>
</dbReference>
<accession>A0AAX3GZY9</accession>
<evidence type="ECO:0000313" key="15">
    <source>
        <dbReference type="Proteomes" id="UP000346772"/>
    </source>
</evidence>
<comment type="caution">
    <text evidence="14">The sequence shown here is derived from an EMBL/GenBank/DDBJ whole genome shotgun (WGS) entry which is preliminary data.</text>
</comment>
<evidence type="ECO:0000256" key="6">
    <source>
        <dbReference type="ARBA" id="ARBA00022683"/>
    </source>
</evidence>
<dbReference type="Pfam" id="PF00367">
    <property type="entry name" value="PTS_EIIB"/>
    <property type="match status" value="1"/>
</dbReference>
<dbReference type="RefSeq" id="WP_004453165.1">
    <property type="nucleotide sequence ID" value="NZ_BEHB01000011.1"/>
</dbReference>
<gene>
    <name evidence="14" type="primary">treP</name>
    <name evidence="14" type="ORF">SAMEA1710456_01940</name>
</gene>
<reference evidence="14 15" key="1">
    <citation type="submission" date="2019-02" db="EMBL/GenBank/DDBJ databases">
        <authorList>
            <consortium name="Pathogen Informatics"/>
        </authorList>
    </citation>
    <scope>NUCLEOTIDE SEQUENCE [LARGE SCALE GENOMIC DNA]</scope>
    <source>
        <strain evidence="14 15">078GUE027</strain>
    </source>
</reference>
<evidence type="ECO:0000256" key="7">
    <source>
        <dbReference type="ARBA" id="ARBA00022692"/>
    </source>
</evidence>
<dbReference type="PROSITE" id="PS51103">
    <property type="entry name" value="PTS_EIIC_TYPE_1"/>
    <property type="match status" value="1"/>
</dbReference>
<keyword evidence="6" id="KW-0598">Phosphotransferase system</keyword>
<keyword evidence="10" id="KW-0472">Membrane</keyword>
<dbReference type="SUPFAM" id="SSF55604">
    <property type="entry name" value="Glucose permease domain IIB"/>
    <property type="match status" value="1"/>
</dbReference>
<proteinExistence type="predicted"/>
<dbReference type="PROSITE" id="PS51098">
    <property type="entry name" value="PTS_EIIB_TYPE_1"/>
    <property type="match status" value="1"/>
</dbReference>
<dbReference type="EC" id="2.7.1.69" evidence="14"/>
<keyword evidence="3" id="KW-1003">Cell membrane</keyword>
<dbReference type="InterPro" id="IPR003352">
    <property type="entry name" value="PTS_EIIC"/>
</dbReference>
<dbReference type="PROSITE" id="PS01035">
    <property type="entry name" value="PTS_EIIB_TYPE_1_CYS"/>
    <property type="match status" value="1"/>
</dbReference>
<evidence type="ECO:0000256" key="3">
    <source>
        <dbReference type="ARBA" id="ARBA00022475"/>
    </source>
</evidence>
<dbReference type="Gene3D" id="3.30.1360.60">
    <property type="entry name" value="Glucose permease domain IIB"/>
    <property type="match status" value="1"/>
</dbReference>
<comment type="subcellular location">
    <subcellularLocation>
        <location evidence="1">Cell membrane</location>
        <topology evidence="1">Multi-pass membrane protein</topology>
    </subcellularLocation>
</comment>
<evidence type="ECO:0000256" key="1">
    <source>
        <dbReference type="ARBA" id="ARBA00004651"/>
    </source>
</evidence>
<feature type="active site" description="Phosphocysteine intermediate; for EIIB activity" evidence="11">
    <location>
        <position position="32"/>
    </location>
</feature>
<dbReference type="InterPro" id="IPR001996">
    <property type="entry name" value="PTS_IIB_1"/>
</dbReference>
<dbReference type="FunFam" id="3.30.1360.60:FF:000001">
    <property type="entry name" value="PTS system glucose-specific IIBC component PtsG"/>
    <property type="match status" value="1"/>
</dbReference>
<keyword evidence="5 14" id="KW-0808">Transferase</keyword>
<evidence type="ECO:0000256" key="11">
    <source>
        <dbReference type="PROSITE-ProRule" id="PRU00421"/>
    </source>
</evidence>
<organism evidence="14 15">
    <name type="scientific">Clostridioides difficile</name>
    <name type="common">Peptoclostridium difficile</name>
    <dbReference type="NCBI Taxonomy" id="1496"/>
    <lineage>
        <taxon>Bacteria</taxon>
        <taxon>Bacillati</taxon>
        <taxon>Bacillota</taxon>
        <taxon>Clostridia</taxon>
        <taxon>Peptostreptococcales</taxon>
        <taxon>Peptostreptococcaceae</taxon>
        <taxon>Clostridioides</taxon>
    </lineage>
</organism>
<name>A0AAX3GZY9_CLODI</name>
<dbReference type="AlphaFoldDB" id="A0AAX3GZY9"/>
<keyword evidence="9" id="KW-1133">Transmembrane helix</keyword>